<evidence type="ECO:0008006" key="3">
    <source>
        <dbReference type="Google" id="ProtNLM"/>
    </source>
</evidence>
<dbReference type="GO" id="GO:0008270">
    <property type="term" value="F:zinc ion binding"/>
    <property type="evidence" value="ECO:0007669"/>
    <property type="project" value="UniProtKB-KW"/>
</dbReference>
<organism evidence="2">
    <name type="scientific">marine sediment metagenome</name>
    <dbReference type="NCBI Taxonomy" id="412755"/>
    <lineage>
        <taxon>unclassified sequences</taxon>
        <taxon>metagenomes</taxon>
        <taxon>ecological metagenomes</taxon>
    </lineage>
</organism>
<dbReference type="InterPro" id="IPR001258">
    <property type="entry name" value="NHL_repeat"/>
</dbReference>
<dbReference type="PROSITE" id="PS51125">
    <property type="entry name" value="NHL"/>
    <property type="match status" value="2"/>
</dbReference>
<gene>
    <name evidence="2" type="ORF">S01H4_37857</name>
</gene>
<keyword evidence="1" id="KW-0677">Repeat</keyword>
<dbReference type="InterPro" id="IPR011042">
    <property type="entry name" value="6-blade_b-propeller_TolB-like"/>
</dbReference>
<dbReference type="PANTHER" id="PTHR24104">
    <property type="entry name" value="E3 UBIQUITIN-PROTEIN LIGASE NHLRC1-RELATED"/>
    <property type="match status" value="1"/>
</dbReference>
<dbReference type="InterPro" id="IPR050952">
    <property type="entry name" value="TRIM-NHL_E3_ligases"/>
</dbReference>
<evidence type="ECO:0000313" key="2">
    <source>
        <dbReference type="EMBL" id="GAH03256.1"/>
    </source>
</evidence>
<sequence>DHSIRQFTPAGKLLFTLAEPNKPAPMMSGKPFNRPTRVAIDPRNGEILVADGYGNARVHRFSPDGKRLLTSWGESGTDPGQFNIVHDIAIDRSGWIYIGDRENRRIQVFSPDGRFETQWVNLSRTAAVHVSKGDDQLVYVGEYFAVSPEVCKIAMRLGPRVSILDTKGRLLARLGDYPFGDEPGRFYAPHAVATDSRGDIYVAEVSYSEFGKKRDLPKELRSMQKLIRNSSNE</sequence>
<dbReference type="Pfam" id="PF01436">
    <property type="entry name" value="NHL"/>
    <property type="match status" value="2"/>
</dbReference>
<reference evidence="2" key="1">
    <citation type="journal article" date="2014" name="Front. Microbiol.">
        <title>High frequency of phylogenetically diverse reductive dehalogenase-homologous genes in deep subseafloor sedimentary metagenomes.</title>
        <authorList>
            <person name="Kawai M."/>
            <person name="Futagami T."/>
            <person name="Toyoda A."/>
            <person name="Takaki Y."/>
            <person name="Nishi S."/>
            <person name="Hori S."/>
            <person name="Arai W."/>
            <person name="Tsubouchi T."/>
            <person name="Morono Y."/>
            <person name="Uchiyama I."/>
            <person name="Ito T."/>
            <person name="Fujiyama A."/>
            <person name="Inagaki F."/>
            <person name="Takami H."/>
        </authorList>
    </citation>
    <scope>NUCLEOTIDE SEQUENCE</scope>
    <source>
        <strain evidence="2">Expedition CK06-06</strain>
    </source>
</reference>
<accession>X1C582</accession>
<proteinExistence type="predicted"/>
<dbReference type="Gene3D" id="2.120.10.30">
    <property type="entry name" value="TolB, C-terminal domain"/>
    <property type="match status" value="2"/>
</dbReference>
<name>X1C582_9ZZZZ</name>
<dbReference type="EMBL" id="BART01020365">
    <property type="protein sequence ID" value="GAH03256.1"/>
    <property type="molecule type" value="Genomic_DNA"/>
</dbReference>
<dbReference type="AlphaFoldDB" id="X1C582"/>
<feature type="non-terminal residue" evidence="2">
    <location>
        <position position="1"/>
    </location>
</feature>
<protein>
    <recommendedName>
        <fullName evidence="3">Peptidylamidoglycolate lyase</fullName>
    </recommendedName>
</protein>
<dbReference type="SUPFAM" id="SSF101898">
    <property type="entry name" value="NHL repeat"/>
    <property type="match status" value="1"/>
</dbReference>
<evidence type="ECO:0000256" key="1">
    <source>
        <dbReference type="ARBA" id="ARBA00022737"/>
    </source>
</evidence>
<comment type="caution">
    <text evidence="2">The sequence shown here is derived from an EMBL/GenBank/DDBJ whole genome shotgun (WGS) entry which is preliminary data.</text>
</comment>
<dbReference type="PANTHER" id="PTHR24104:SF25">
    <property type="entry name" value="PROTEIN LIN-41"/>
    <property type="match status" value="1"/>
</dbReference>